<dbReference type="EMBL" id="CM004472">
    <property type="protein sequence ID" value="OCT84103.1"/>
    <property type="molecule type" value="Genomic_DNA"/>
</dbReference>
<dbReference type="InterPro" id="IPR036322">
    <property type="entry name" value="WD40_repeat_dom_sf"/>
</dbReference>
<evidence type="ECO:0000256" key="1">
    <source>
        <dbReference type="ARBA" id="ARBA00022737"/>
    </source>
</evidence>
<dbReference type="InterPro" id="IPR015943">
    <property type="entry name" value="WD40/YVTN_repeat-like_dom_sf"/>
</dbReference>
<sequence length="437" mass="48726">MPETEILWIMSHKSIRQTDITTLPRSQFTALGFPKVFTPIDNFRLLPGSVKPEVTASLLAAMAAPVRNHVWVGTETGILKGINLQKKQAFNYTDVASITKGQEVTAMCWGDPQESEVLLGCGDGTVRVFSSEKSKFTEIHECRGGEGTFKGLAVMDNALVTCVESGLLKVWKAGDSDNLEVQVGAGIEKMRQCETQHQRFGTGGKETDLKIWDLERPEAPLFKAKNVRNDWLDLHVPVWIRDLGFLPGSEKIVTCTSHHQVRVYDPSSPQRRPVLEVLYEEDPLTALSITPDGRSVVVGNSRGNVAVIDLRKGRLLCALKGSAGSIRSIQCHSSMPIVASCGLDRFLRIHNYQNKELLHKVYLKSQLNCLLLTSREKWEEEDATSPAEQDVKEEEDAVWDNMETVVDKTSKKRQEVQIRANSETGTKNPTRKKKKCA</sequence>
<dbReference type="GO" id="GO:0005730">
    <property type="term" value="C:nucleolus"/>
    <property type="evidence" value="ECO:0007669"/>
    <property type="project" value="InterPro"/>
</dbReference>
<dbReference type="PANTHER" id="PTHR16038">
    <property type="entry name" value="NOP SEVEN ASSOCIATED PROTEIN 1"/>
    <property type="match status" value="1"/>
</dbReference>
<dbReference type="InterPro" id="IPR037379">
    <property type="entry name" value="WDR74/Nsa1"/>
</dbReference>
<keyword evidence="1" id="KW-0677">Repeat</keyword>
<accession>A0A974D2T6</accession>
<evidence type="ECO:0000256" key="2">
    <source>
        <dbReference type="SAM" id="MobiDB-lite"/>
    </source>
</evidence>
<reference evidence="4" key="1">
    <citation type="journal article" date="2016" name="Nature">
        <title>Genome evolution in the allotetraploid frog Xenopus laevis.</title>
        <authorList>
            <person name="Session A.M."/>
            <person name="Uno Y."/>
            <person name="Kwon T."/>
            <person name="Chapman J.A."/>
            <person name="Toyoda A."/>
            <person name="Takahashi S."/>
            <person name="Fukui A."/>
            <person name="Hikosaka A."/>
            <person name="Suzuki A."/>
            <person name="Kondo M."/>
            <person name="van Heeringen S.J."/>
            <person name="Quigley I."/>
            <person name="Heinz S."/>
            <person name="Ogino H."/>
            <person name="Ochi H."/>
            <person name="Hellsten U."/>
            <person name="Lyons J.B."/>
            <person name="Simakov O."/>
            <person name="Putnam N."/>
            <person name="Stites J."/>
            <person name="Kuroki Y."/>
            <person name="Tanaka T."/>
            <person name="Michiue T."/>
            <person name="Watanabe M."/>
            <person name="Bogdanovic O."/>
            <person name="Lister R."/>
            <person name="Georgiou G."/>
            <person name="Paranjpe S.S."/>
            <person name="van Kruijsbergen I."/>
            <person name="Shu S."/>
            <person name="Carlson J."/>
            <person name="Kinoshita T."/>
            <person name="Ohta Y."/>
            <person name="Mawaribuchi S."/>
            <person name="Jenkins J."/>
            <person name="Grimwood J."/>
            <person name="Schmutz J."/>
            <person name="Mitros T."/>
            <person name="Mozaffari S.V."/>
            <person name="Suzuki Y."/>
            <person name="Haramoto Y."/>
            <person name="Yamamoto T.S."/>
            <person name="Takagi C."/>
            <person name="Heald R."/>
            <person name="Miller K."/>
            <person name="Haudenschild C."/>
            <person name="Kitzman J."/>
            <person name="Nakayama T."/>
            <person name="Izutsu Y."/>
            <person name="Robert J."/>
            <person name="Fortriede J."/>
            <person name="Burns K."/>
            <person name="Lotay V."/>
            <person name="Karimi K."/>
            <person name="Yasuoka Y."/>
            <person name="Dichmann D.S."/>
            <person name="Flajnik M.F."/>
            <person name="Houston D.W."/>
            <person name="Shendure J."/>
            <person name="DuPasquier L."/>
            <person name="Vize P.D."/>
            <person name="Zorn A.M."/>
            <person name="Ito M."/>
            <person name="Marcotte E.M."/>
            <person name="Wallingford J.B."/>
            <person name="Ito Y."/>
            <person name="Asashima M."/>
            <person name="Ueno N."/>
            <person name="Matsuda Y."/>
            <person name="Veenstra G.J."/>
            <person name="Fujiyama A."/>
            <person name="Harland R.M."/>
            <person name="Taira M."/>
            <person name="Rokhsar D.S."/>
        </authorList>
    </citation>
    <scope>NUCLEOTIDE SEQUENCE [LARGE SCALE GENOMIC DNA]</scope>
    <source>
        <strain evidence="4">J</strain>
    </source>
</reference>
<organism evidence="3 4">
    <name type="scientific">Xenopus laevis</name>
    <name type="common">African clawed frog</name>
    <dbReference type="NCBI Taxonomy" id="8355"/>
    <lineage>
        <taxon>Eukaryota</taxon>
        <taxon>Metazoa</taxon>
        <taxon>Chordata</taxon>
        <taxon>Craniata</taxon>
        <taxon>Vertebrata</taxon>
        <taxon>Euteleostomi</taxon>
        <taxon>Amphibia</taxon>
        <taxon>Batrachia</taxon>
        <taxon>Anura</taxon>
        <taxon>Pipoidea</taxon>
        <taxon>Pipidae</taxon>
        <taxon>Xenopodinae</taxon>
        <taxon>Xenopus</taxon>
        <taxon>Xenopus</taxon>
    </lineage>
</organism>
<proteinExistence type="predicted"/>
<dbReference type="Pfam" id="PF00400">
    <property type="entry name" value="WD40"/>
    <property type="match status" value="1"/>
</dbReference>
<dbReference type="FunFam" id="2.130.10.10:FF:000287">
    <property type="entry name" value="WD repeat-containing protein 74"/>
    <property type="match status" value="1"/>
</dbReference>
<feature type="compositionally biased region" description="Basic and acidic residues" evidence="2">
    <location>
        <begin position="405"/>
        <end position="416"/>
    </location>
</feature>
<dbReference type="GO" id="GO:0030687">
    <property type="term" value="C:preribosome, large subunit precursor"/>
    <property type="evidence" value="ECO:0007669"/>
    <property type="project" value="TreeGrafter"/>
</dbReference>
<dbReference type="PANTHER" id="PTHR16038:SF4">
    <property type="entry name" value="WD REPEAT-CONTAINING PROTEIN 74"/>
    <property type="match status" value="1"/>
</dbReference>
<feature type="region of interest" description="Disordered" evidence="2">
    <location>
        <begin position="381"/>
        <end position="437"/>
    </location>
</feature>
<dbReference type="AlphaFoldDB" id="A0A974D2T6"/>
<dbReference type="GO" id="GO:0042273">
    <property type="term" value="P:ribosomal large subunit biogenesis"/>
    <property type="evidence" value="ECO:0007669"/>
    <property type="project" value="InterPro"/>
</dbReference>
<dbReference type="SUPFAM" id="SSF50978">
    <property type="entry name" value="WD40 repeat-like"/>
    <property type="match status" value="1"/>
</dbReference>
<protein>
    <recommendedName>
        <fullName evidence="5">WD repeat-containing protein 74</fullName>
    </recommendedName>
</protein>
<dbReference type="InterPro" id="IPR001680">
    <property type="entry name" value="WD40_rpt"/>
</dbReference>
<dbReference type="FunFam" id="2.130.10.10:FF:002994">
    <property type="entry name" value="MGC89952 protein"/>
    <property type="match status" value="1"/>
</dbReference>
<gene>
    <name evidence="3" type="ORF">XELAEV_18022242mg</name>
</gene>
<dbReference type="OMA" id="KNVCRMR"/>
<evidence type="ECO:0000313" key="4">
    <source>
        <dbReference type="Proteomes" id="UP000694892"/>
    </source>
</evidence>
<dbReference type="SMART" id="SM00320">
    <property type="entry name" value="WD40"/>
    <property type="match status" value="5"/>
</dbReference>
<dbReference type="CDD" id="cd22857">
    <property type="entry name" value="WDR74"/>
    <property type="match status" value="1"/>
</dbReference>
<dbReference type="Gene3D" id="2.130.10.10">
    <property type="entry name" value="YVTN repeat-like/Quinoprotein amine dehydrogenase"/>
    <property type="match status" value="2"/>
</dbReference>
<evidence type="ECO:0008006" key="5">
    <source>
        <dbReference type="Google" id="ProtNLM"/>
    </source>
</evidence>
<name>A0A974D2T6_XENLA</name>
<feature type="compositionally biased region" description="Polar residues" evidence="2">
    <location>
        <begin position="419"/>
        <end position="428"/>
    </location>
</feature>
<dbReference type="Proteomes" id="UP000694892">
    <property type="component" value="Chromosome 4L"/>
</dbReference>
<evidence type="ECO:0000313" key="3">
    <source>
        <dbReference type="EMBL" id="OCT84103.1"/>
    </source>
</evidence>